<name>A0A8X6PBY0_NEPPI</name>
<dbReference type="AlphaFoldDB" id="A0A8X6PBY0"/>
<proteinExistence type="predicted"/>
<feature type="region of interest" description="Disordered" evidence="1">
    <location>
        <begin position="118"/>
        <end position="148"/>
    </location>
</feature>
<sequence>MQAKCPEDLQTIPCGGDPDPVEGYHLSSTLLSGAKTYEVRNPASRGLFINDPAEAIDKREWIIASSLITNHYIQFLGHNTCHNRGSAGKRLGIKSLQQQKKSMLSVPIDYAELNGELGNETGQQRVPRNNRGRVRGNGANHPRRDGIAPDVLFSSPSMELIYYNFPTRPQV</sequence>
<comment type="caution">
    <text evidence="2">The sequence shown here is derived from an EMBL/GenBank/DDBJ whole genome shotgun (WGS) entry which is preliminary data.</text>
</comment>
<accession>A0A8X6PBY0</accession>
<protein>
    <submittedName>
        <fullName evidence="2">Uncharacterized protein</fullName>
    </submittedName>
</protein>
<evidence type="ECO:0000256" key="1">
    <source>
        <dbReference type="SAM" id="MobiDB-lite"/>
    </source>
</evidence>
<gene>
    <name evidence="2" type="ORF">NPIL_556961</name>
</gene>
<dbReference type="Proteomes" id="UP000887013">
    <property type="component" value="Unassembled WGS sequence"/>
</dbReference>
<evidence type="ECO:0000313" key="2">
    <source>
        <dbReference type="EMBL" id="GFT62890.1"/>
    </source>
</evidence>
<reference evidence="2" key="1">
    <citation type="submission" date="2020-08" db="EMBL/GenBank/DDBJ databases">
        <title>Multicomponent nature underlies the extraordinary mechanical properties of spider dragline silk.</title>
        <authorList>
            <person name="Kono N."/>
            <person name="Nakamura H."/>
            <person name="Mori M."/>
            <person name="Yoshida Y."/>
            <person name="Ohtoshi R."/>
            <person name="Malay A.D."/>
            <person name="Moran D.A.P."/>
            <person name="Tomita M."/>
            <person name="Numata K."/>
            <person name="Arakawa K."/>
        </authorList>
    </citation>
    <scope>NUCLEOTIDE SEQUENCE</scope>
</reference>
<dbReference type="OrthoDB" id="10615422at2759"/>
<keyword evidence="3" id="KW-1185">Reference proteome</keyword>
<dbReference type="EMBL" id="BMAW01068131">
    <property type="protein sequence ID" value="GFT62890.1"/>
    <property type="molecule type" value="Genomic_DNA"/>
</dbReference>
<organism evidence="2 3">
    <name type="scientific">Nephila pilipes</name>
    <name type="common">Giant wood spider</name>
    <name type="synonym">Nephila maculata</name>
    <dbReference type="NCBI Taxonomy" id="299642"/>
    <lineage>
        <taxon>Eukaryota</taxon>
        <taxon>Metazoa</taxon>
        <taxon>Ecdysozoa</taxon>
        <taxon>Arthropoda</taxon>
        <taxon>Chelicerata</taxon>
        <taxon>Arachnida</taxon>
        <taxon>Araneae</taxon>
        <taxon>Araneomorphae</taxon>
        <taxon>Entelegynae</taxon>
        <taxon>Araneoidea</taxon>
        <taxon>Nephilidae</taxon>
        <taxon>Nephila</taxon>
    </lineage>
</organism>
<evidence type="ECO:0000313" key="3">
    <source>
        <dbReference type="Proteomes" id="UP000887013"/>
    </source>
</evidence>